<dbReference type="InterPro" id="IPR015943">
    <property type="entry name" value="WD40/YVTN_repeat-like_dom_sf"/>
</dbReference>
<feature type="signal peptide" evidence="1">
    <location>
        <begin position="1"/>
        <end position="19"/>
    </location>
</feature>
<evidence type="ECO:0000256" key="1">
    <source>
        <dbReference type="SAM" id="SignalP"/>
    </source>
</evidence>
<dbReference type="SUPFAM" id="SSF63829">
    <property type="entry name" value="Calcium-dependent phosphotriesterase"/>
    <property type="match status" value="1"/>
</dbReference>
<dbReference type="RefSeq" id="WP_071928024.1">
    <property type="nucleotide sequence ID" value="NZ_CP018082.1"/>
</dbReference>
<evidence type="ECO:0008006" key="4">
    <source>
        <dbReference type="Google" id="ProtNLM"/>
    </source>
</evidence>
<dbReference type="Gene3D" id="2.130.10.10">
    <property type="entry name" value="YVTN repeat-like/Quinoprotein amine dehydrogenase"/>
    <property type="match status" value="1"/>
</dbReference>
<name>A0A1J0VS47_9NOCA</name>
<organism evidence="2 3">
    <name type="scientific">Nocardia mangyaensis</name>
    <dbReference type="NCBI Taxonomy" id="2213200"/>
    <lineage>
        <taxon>Bacteria</taxon>
        <taxon>Bacillati</taxon>
        <taxon>Actinomycetota</taxon>
        <taxon>Actinomycetes</taxon>
        <taxon>Mycobacteriales</taxon>
        <taxon>Nocardiaceae</taxon>
        <taxon>Nocardia</taxon>
    </lineage>
</organism>
<keyword evidence="3" id="KW-1185">Reference proteome</keyword>
<gene>
    <name evidence="2" type="ORF">BOX37_13795</name>
</gene>
<reference evidence="2" key="1">
    <citation type="submission" date="2016-11" db="EMBL/GenBank/DDBJ databases">
        <authorList>
            <person name="Jaros S."/>
            <person name="Januszkiewicz K."/>
            <person name="Wedrychowicz H."/>
        </authorList>
    </citation>
    <scope>NUCLEOTIDE SEQUENCE [LARGE SCALE GENOMIC DNA]</scope>
    <source>
        <strain evidence="2">Y48</strain>
    </source>
</reference>
<dbReference type="PANTHER" id="PTHR31460:SF3">
    <property type="entry name" value="MESOCENTIN"/>
    <property type="match status" value="1"/>
</dbReference>
<accession>A0A1J0VS47</accession>
<protein>
    <recommendedName>
        <fullName evidence="4">Superoxide dismutase</fullName>
    </recommendedName>
</protein>
<dbReference type="InterPro" id="IPR053224">
    <property type="entry name" value="Sensory_adhesion_molecule"/>
</dbReference>
<dbReference type="KEGG" id="nsl:BOX37_13795"/>
<keyword evidence="1" id="KW-0732">Signal</keyword>
<dbReference type="OrthoDB" id="504981at2"/>
<dbReference type="PANTHER" id="PTHR31460">
    <property type="match status" value="1"/>
</dbReference>
<dbReference type="AlphaFoldDB" id="A0A1J0VS47"/>
<sequence>MRVRFRHLLLGVSVTVTMACTGTAPAESAQVPLDHYVIPGDRAFPTGLAYDPASGHFYVGSAADGALYRGHIDRPEVELWSPDGTDGRALTSGMTLDPAGRLFVNGADSNSIRIYDPAGAELLAELRGLDGGFVNEVTIADDGSAYVTDSFLPVIYRITETEGRWQLEPWLDVADTPIDWIHGRHNLNGILAVGRHLLSVQSNTGQLWRIDRFTGAVIEVDAPPLPSGDALISADGRQVFVTQGNLYAAGDQEPRVAVLAMNEDLTSAQVVDTLIPPGGLRHPSQAALTERGRILVVNSQYNRLVAEQAPELPFTISSIPVAD</sequence>
<dbReference type="PROSITE" id="PS51257">
    <property type="entry name" value="PROKAR_LIPOPROTEIN"/>
    <property type="match status" value="1"/>
</dbReference>
<feature type="chain" id="PRO_5038574604" description="Superoxide dismutase" evidence="1">
    <location>
        <begin position="20"/>
        <end position="323"/>
    </location>
</feature>
<dbReference type="EMBL" id="CP018082">
    <property type="protein sequence ID" value="APE34841.1"/>
    <property type="molecule type" value="Genomic_DNA"/>
</dbReference>
<evidence type="ECO:0000313" key="2">
    <source>
        <dbReference type="EMBL" id="APE34841.1"/>
    </source>
</evidence>
<evidence type="ECO:0000313" key="3">
    <source>
        <dbReference type="Proteomes" id="UP000183810"/>
    </source>
</evidence>
<proteinExistence type="predicted"/>
<dbReference type="Proteomes" id="UP000183810">
    <property type="component" value="Chromosome"/>
</dbReference>